<name>X1NQZ7_9ZZZZ</name>
<organism evidence="1">
    <name type="scientific">marine sediment metagenome</name>
    <dbReference type="NCBI Taxonomy" id="412755"/>
    <lineage>
        <taxon>unclassified sequences</taxon>
        <taxon>metagenomes</taxon>
        <taxon>ecological metagenomes</taxon>
    </lineage>
</organism>
<feature type="non-terminal residue" evidence="1">
    <location>
        <position position="1"/>
    </location>
</feature>
<dbReference type="EMBL" id="BARV01025677">
    <property type="protein sequence ID" value="GAI46008.1"/>
    <property type="molecule type" value="Genomic_DNA"/>
</dbReference>
<dbReference type="AlphaFoldDB" id="X1NQZ7"/>
<evidence type="ECO:0008006" key="2">
    <source>
        <dbReference type="Google" id="ProtNLM"/>
    </source>
</evidence>
<comment type="caution">
    <text evidence="1">The sequence shown here is derived from an EMBL/GenBank/DDBJ whole genome shotgun (WGS) entry which is preliminary data.</text>
</comment>
<sequence>VKLSREELYKKASETIRVAREETESLMKEGFIPLPQEK</sequence>
<proteinExistence type="predicted"/>
<evidence type="ECO:0000313" key="1">
    <source>
        <dbReference type="EMBL" id="GAI46008.1"/>
    </source>
</evidence>
<gene>
    <name evidence="1" type="ORF">S06H3_41623</name>
</gene>
<protein>
    <recommendedName>
        <fullName evidence="2">Malate dehydrogenase</fullName>
    </recommendedName>
</protein>
<reference evidence="1" key="1">
    <citation type="journal article" date="2014" name="Front. Microbiol.">
        <title>High frequency of phylogenetically diverse reductive dehalogenase-homologous genes in deep subseafloor sedimentary metagenomes.</title>
        <authorList>
            <person name="Kawai M."/>
            <person name="Futagami T."/>
            <person name="Toyoda A."/>
            <person name="Takaki Y."/>
            <person name="Nishi S."/>
            <person name="Hori S."/>
            <person name="Arai W."/>
            <person name="Tsubouchi T."/>
            <person name="Morono Y."/>
            <person name="Uchiyama I."/>
            <person name="Ito T."/>
            <person name="Fujiyama A."/>
            <person name="Inagaki F."/>
            <person name="Takami H."/>
        </authorList>
    </citation>
    <scope>NUCLEOTIDE SEQUENCE</scope>
    <source>
        <strain evidence="1">Expedition CK06-06</strain>
    </source>
</reference>
<accession>X1NQZ7</accession>